<evidence type="ECO:0008006" key="3">
    <source>
        <dbReference type="Google" id="ProtNLM"/>
    </source>
</evidence>
<organism evidence="2">
    <name type="scientific">Desertifilum tharense IPPAS B-1220</name>
    <dbReference type="NCBI Taxonomy" id="1781255"/>
    <lineage>
        <taxon>Bacteria</taxon>
        <taxon>Bacillati</taxon>
        <taxon>Cyanobacteriota</taxon>
        <taxon>Cyanophyceae</taxon>
        <taxon>Desertifilales</taxon>
        <taxon>Desertifilaceae</taxon>
        <taxon>Desertifilum</taxon>
    </lineage>
</organism>
<feature type="transmembrane region" description="Helical" evidence="1">
    <location>
        <begin position="207"/>
        <end position="225"/>
    </location>
</feature>
<feature type="transmembrane region" description="Helical" evidence="1">
    <location>
        <begin position="408"/>
        <end position="433"/>
    </location>
</feature>
<comment type="caution">
    <text evidence="2">The sequence shown here is derived from an EMBL/GenBank/DDBJ whole genome shotgun (WGS) entry which is preliminary data.</text>
</comment>
<feature type="transmembrane region" description="Helical" evidence="1">
    <location>
        <begin position="135"/>
        <end position="154"/>
    </location>
</feature>
<accession>A0A1E5QGD5</accession>
<feature type="transmembrane region" description="Helical" evidence="1">
    <location>
        <begin position="107"/>
        <end position="128"/>
    </location>
</feature>
<dbReference type="STRING" id="1781255.BH720_18780"/>
<proteinExistence type="predicted"/>
<evidence type="ECO:0000256" key="1">
    <source>
        <dbReference type="SAM" id="Phobius"/>
    </source>
</evidence>
<reference evidence="2" key="1">
    <citation type="submission" date="2016-09" db="EMBL/GenBank/DDBJ databases">
        <title>Draft genome of thermotolerant cyanobacterium Desertifilum sp. strain IPPAS B-1220.</title>
        <authorList>
            <person name="Sinetova M.A."/>
            <person name="Bolakhan K."/>
            <person name="Zayadan B.K."/>
            <person name="Mironov K.S."/>
            <person name="Ustinova V."/>
            <person name="Kupriyanova E.V."/>
            <person name="Sidorov R.A."/>
            <person name="Skrypnik A.N."/>
            <person name="Gogoleva N.E."/>
            <person name="Gogolev Y.V."/>
            <person name="Los D.A."/>
        </authorList>
    </citation>
    <scope>NUCLEOTIDE SEQUENCE [LARGE SCALE GENOMIC DNA]</scope>
    <source>
        <strain evidence="2">IPPAS B-1220</strain>
    </source>
</reference>
<feature type="transmembrane region" description="Helical" evidence="1">
    <location>
        <begin position="275"/>
        <end position="293"/>
    </location>
</feature>
<name>A0A1E5QGD5_9CYAN</name>
<feature type="transmembrane region" description="Helical" evidence="1">
    <location>
        <begin position="379"/>
        <end position="396"/>
    </location>
</feature>
<dbReference type="RefSeq" id="WP_069968760.1">
    <property type="nucleotide sequence ID" value="NZ_CM124774.1"/>
</dbReference>
<evidence type="ECO:0000313" key="2">
    <source>
        <dbReference type="EMBL" id="OEJ73644.1"/>
    </source>
</evidence>
<keyword evidence="1" id="KW-0812">Transmembrane</keyword>
<dbReference type="OrthoDB" id="416237at2"/>
<feature type="transmembrane region" description="Helical" evidence="1">
    <location>
        <begin position="344"/>
        <end position="367"/>
    </location>
</feature>
<keyword evidence="1" id="KW-0472">Membrane</keyword>
<feature type="transmembrane region" description="Helical" evidence="1">
    <location>
        <begin position="237"/>
        <end position="255"/>
    </location>
</feature>
<dbReference type="EMBL" id="MJGC01000083">
    <property type="protein sequence ID" value="OEJ73644.1"/>
    <property type="molecule type" value="Genomic_DNA"/>
</dbReference>
<gene>
    <name evidence="2" type="ORF">BH720_18780</name>
</gene>
<dbReference type="AlphaFoldDB" id="A0A1E5QGD5"/>
<keyword evidence="1" id="KW-1133">Transmembrane helix</keyword>
<protein>
    <recommendedName>
        <fullName evidence="3">Glycosyltransferase RgtA/B/C/D-like domain-containing protein</fullName>
    </recommendedName>
</protein>
<sequence length="560" mass="62642">MRSFYHYLGLTIAIALGAILRFTQLDAKPLWLDEVITALLSLGRSYDVPLDTLFPLSELADLFTFNPATTCPDIAQAVTVQSTHPPLFFCLMHWWLMHNIGEMSMAWQLRALPALIGTGAIAAVYYLGRIAFSPTAGLMSATVMAVSPFGIYLSQSARHYTLPVLLMTGALISLIQISQSLRRKTAIPVLPCLSWVLINSIGLRVHYFFLLGFVAQVVTLVALIIKLYPRTISLSKTILPLGCCVLPIVSFLPWIPTFIEHFSRPETSWLPQPHNIAPLYQIFAGWVLMTIILPVEDQPWWIAVPSGIAMLVFTGWLCKTAIAGMRQLKFTLPVRRLSLSSKSLGAWILVYFTGCVLLQFLVIIYILKKDISLVPRYHFVYFASICTLLGASLWKTPKSVEALRHNRWLSHPLAIVAGVGIISGLCVVSDLAFQQPFQPRAVAQRLSSDTSIPQVSVVQVQNLQDIALGLSFALETQKVDPTAEGYMVIVERSPDFHIVWDKLAELSSFPPPPLNLWIFAPGMRRQEYLSDFRLKNQALCTLDPNELHQIGIPYGRYYCE</sequence>
<feature type="transmembrane region" description="Helical" evidence="1">
    <location>
        <begin position="300"/>
        <end position="324"/>
    </location>
</feature>